<sequence>MYSYRFSDVKLRKGAHFADLRYRDGVEEGRSNASFSEVIRQLRTVPAGAYYTEVKLLGSDGSVYYSTGSTEYIDTLLPERSGLKASLEHQLSRGVQAATAKTSRKANSRQIEASQRKVNRSLRPVKGMESRTVHEGDKDYTQIYYKEFLIGKYELSSLGDLKEKISNGRRQLEHVPGAGVATDLNNFSGVSAQMRELGKGVKNESRYKGYIDVSTNRANAQDPQSVIDQNYSEVQGSLDVELMGVPFNVEGFYTSQDANRKAKASYLRFHYDVQTAKEKLQQRLNAYQSKLKETMGKGAGMESVYGSYANSLRGQKTQLLHRLVAESGIDSGTLSRHNGDLEKAYAELEQKGKDSLGNGADSSTKLRYQRLQERKEKTLARKADFEKRYRSLEDNVRKAEHYERLLENYRNKTMIDSAIMAERSKYLGKGDPSYKDLSKSAVGILPEGNTKKFLTGLTHFDAGIINKYESAYTMSGQNLKGFSVGYDAGAVRTGLTLGSTEYVSRDGNVDHYSTMLLRVDNHTAQNHKFSLLYNLTMPAKTMMSDNQFIGKNGATYPSFRSPTQIPSFVYDGKLGKYLTLHTEAATSIKYRQQQVFDMEHSAINGQADFQVPKTSILLKAGWEHLGRSFENNTLPYIRSGTERYTLGTSFDLFKGFLSTKLDYNFLVQQNLSSNAYSRKWGIDLKTHSRRYPSVGISYKPFSTFRSASDTLSVPQRPVQGEVWTVRSSYQIKRHKIVHRFTALWNRNKSTADTLQYVSATLQLGYVLSLPKFTMNASLGRIDQPANYASGDGVMSSYTAMLGVQQPIGKQWNVNLGPSIAWTDWGVQRLATTAGVSWAMQAKPLTVRLQMRYSRYRMNATEASQELYVGQLGINYRFNGVYRKKSMIESQ</sequence>
<reference evidence="3" key="1">
    <citation type="journal article" date="2019" name="Int. J. Syst. Evol. Microbiol.">
        <title>The Global Catalogue of Microorganisms (GCM) 10K type strain sequencing project: providing services to taxonomists for standard genome sequencing and annotation.</title>
        <authorList>
            <consortium name="The Broad Institute Genomics Platform"/>
            <consortium name="The Broad Institute Genome Sequencing Center for Infectious Disease"/>
            <person name="Wu L."/>
            <person name="Ma J."/>
        </authorList>
    </citation>
    <scope>NUCLEOTIDE SEQUENCE [LARGE SCALE GENOMIC DNA]</scope>
    <source>
        <strain evidence="3">JCM 31921</strain>
    </source>
</reference>
<evidence type="ECO:0000313" key="3">
    <source>
        <dbReference type="Proteomes" id="UP001501410"/>
    </source>
</evidence>
<comment type="caution">
    <text evidence="2">The sequence shown here is derived from an EMBL/GenBank/DDBJ whole genome shotgun (WGS) entry which is preliminary data.</text>
</comment>
<evidence type="ECO:0008006" key="4">
    <source>
        <dbReference type="Google" id="ProtNLM"/>
    </source>
</evidence>
<organism evidence="2 3">
    <name type="scientific">Rurimicrobium arvi</name>
    <dbReference type="NCBI Taxonomy" id="2049916"/>
    <lineage>
        <taxon>Bacteria</taxon>
        <taxon>Pseudomonadati</taxon>
        <taxon>Bacteroidota</taxon>
        <taxon>Chitinophagia</taxon>
        <taxon>Chitinophagales</taxon>
        <taxon>Chitinophagaceae</taxon>
        <taxon>Rurimicrobium</taxon>
    </lineage>
</organism>
<dbReference type="Proteomes" id="UP001501410">
    <property type="component" value="Unassembled WGS sequence"/>
</dbReference>
<name>A0ABP8MTI0_9BACT</name>
<dbReference type="EMBL" id="BAABEZ010000022">
    <property type="protein sequence ID" value="GAA4454341.1"/>
    <property type="molecule type" value="Genomic_DNA"/>
</dbReference>
<gene>
    <name evidence="2" type="ORF">GCM10023092_16220</name>
</gene>
<accession>A0ABP8MTI0</accession>
<proteinExistence type="predicted"/>
<keyword evidence="1" id="KW-0175">Coiled coil</keyword>
<keyword evidence="3" id="KW-1185">Reference proteome</keyword>
<evidence type="ECO:0000313" key="2">
    <source>
        <dbReference type="EMBL" id="GAA4454341.1"/>
    </source>
</evidence>
<feature type="coiled-coil region" evidence="1">
    <location>
        <begin position="368"/>
        <end position="412"/>
    </location>
</feature>
<protein>
    <recommendedName>
        <fullName evidence="4">Outer membrane protein beta-barrel domain-containing protein</fullName>
    </recommendedName>
</protein>
<evidence type="ECO:0000256" key="1">
    <source>
        <dbReference type="SAM" id="Coils"/>
    </source>
</evidence>